<sequence length="66" mass="7577">MINGRLVDFTSDELNTLSLALSELGAKLKILPSQSRDLDDNDRGYFDILYQMEKSFHELKALFLLL</sequence>
<dbReference type="EMBL" id="QSGO01000005">
    <property type="protein sequence ID" value="RHB35864.1"/>
    <property type="molecule type" value="Genomic_DNA"/>
</dbReference>
<accession>A0A413VQV2</accession>
<proteinExistence type="predicted"/>
<organism evidence="1 2">
    <name type="scientific">Bacteroides nordii</name>
    <dbReference type="NCBI Taxonomy" id="291645"/>
    <lineage>
        <taxon>Bacteria</taxon>
        <taxon>Pseudomonadati</taxon>
        <taxon>Bacteroidota</taxon>
        <taxon>Bacteroidia</taxon>
        <taxon>Bacteroidales</taxon>
        <taxon>Bacteroidaceae</taxon>
        <taxon>Bacteroides</taxon>
    </lineage>
</organism>
<dbReference type="RefSeq" id="WP_007484514.1">
    <property type="nucleotide sequence ID" value="NZ_CABJFV010000005.1"/>
</dbReference>
<comment type="caution">
    <text evidence="1">The sequence shown here is derived from an EMBL/GenBank/DDBJ whole genome shotgun (WGS) entry which is preliminary data.</text>
</comment>
<evidence type="ECO:0000313" key="1">
    <source>
        <dbReference type="EMBL" id="RHB35864.1"/>
    </source>
</evidence>
<reference evidence="1 2" key="1">
    <citation type="submission" date="2018-08" db="EMBL/GenBank/DDBJ databases">
        <title>A genome reference for cultivated species of the human gut microbiota.</title>
        <authorList>
            <person name="Zou Y."/>
            <person name="Xue W."/>
            <person name="Luo G."/>
        </authorList>
    </citation>
    <scope>NUCLEOTIDE SEQUENCE [LARGE SCALE GENOMIC DNA]</scope>
    <source>
        <strain evidence="1 2">AM40-30BH</strain>
    </source>
</reference>
<protein>
    <submittedName>
        <fullName evidence="1">Uncharacterized protein</fullName>
    </submittedName>
</protein>
<dbReference type="AlphaFoldDB" id="A0A413VQV2"/>
<dbReference type="Proteomes" id="UP000284379">
    <property type="component" value="Unassembled WGS sequence"/>
</dbReference>
<evidence type="ECO:0000313" key="2">
    <source>
        <dbReference type="Proteomes" id="UP000284379"/>
    </source>
</evidence>
<name>A0A413VQV2_9BACE</name>
<dbReference type="GeneID" id="69501170"/>
<gene>
    <name evidence="1" type="ORF">DW888_08405</name>
</gene>